<gene>
    <name evidence="1" type="ORF">WCU84_20460</name>
</gene>
<evidence type="ECO:0000313" key="1">
    <source>
        <dbReference type="EMBL" id="MEI7066000.1"/>
    </source>
</evidence>
<evidence type="ECO:0000313" key="2">
    <source>
        <dbReference type="Proteomes" id="UP001359469"/>
    </source>
</evidence>
<dbReference type="RefSeq" id="WP_040000487.1">
    <property type="nucleotide sequence ID" value="NZ_JAFCAF010000014.1"/>
</dbReference>
<protein>
    <recommendedName>
        <fullName evidence="3">Phage protein</fullName>
    </recommendedName>
</protein>
<dbReference type="EMBL" id="JBBBOO010000028">
    <property type="protein sequence ID" value="MEI7066000.1"/>
    <property type="molecule type" value="Genomic_DNA"/>
</dbReference>
<proteinExistence type="predicted"/>
<sequence>MIEDDIYPLLGKLVNGRVYAYAIPFFHYHSTHQKHPFILFSLSQEYNYDVAQKPTSQLISISVACYAGTVAEARALREQAKVALTILKPNKSIEYNDFDVEYEKFRMTLEILLSR</sequence>
<dbReference type="Proteomes" id="UP001359469">
    <property type="component" value="Unassembled WGS sequence"/>
</dbReference>
<comment type="caution">
    <text evidence="1">The sequence shown here is derived from an EMBL/GenBank/DDBJ whole genome shotgun (WGS) entry which is preliminary data.</text>
</comment>
<evidence type="ECO:0008006" key="3">
    <source>
        <dbReference type="Google" id="ProtNLM"/>
    </source>
</evidence>
<keyword evidence="2" id="KW-1185">Reference proteome</keyword>
<name>A0ABU8JU40_DICCH</name>
<reference evidence="1 2" key="1">
    <citation type="submission" date="2024-03" db="EMBL/GenBank/DDBJ databases">
        <title>Analysis of soft rot Pectobacteriaceae population diversity in US potato growing regions between 2016 and 2022.</title>
        <authorList>
            <person name="Ma X."/>
            <person name="Zhang X."/>
            <person name="Stodghill P."/>
            <person name="Rioux R."/>
            <person name="Babler B."/>
            <person name="Shrestha S."/>
            <person name="Babler B."/>
            <person name="Rivedal H."/>
            <person name="Frost K."/>
            <person name="Hao J."/>
            <person name="Secor G."/>
            <person name="Swingle B."/>
        </authorList>
    </citation>
    <scope>NUCLEOTIDE SEQUENCE [LARGE SCALE GENOMIC DNA]</scope>
    <source>
        <strain evidence="1 2">SR64</strain>
    </source>
</reference>
<accession>A0ABU8JU40</accession>
<organism evidence="1 2">
    <name type="scientific">Dickeya chrysanthemi</name>
    <name type="common">Pectobacterium chrysanthemi</name>
    <name type="synonym">Erwinia chrysanthemi</name>
    <dbReference type="NCBI Taxonomy" id="556"/>
    <lineage>
        <taxon>Bacteria</taxon>
        <taxon>Pseudomonadati</taxon>
        <taxon>Pseudomonadota</taxon>
        <taxon>Gammaproteobacteria</taxon>
        <taxon>Enterobacterales</taxon>
        <taxon>Pectobacteriaceae</taxon>
        <taxon>Dickeya</taxon>
    </lineage>
</organism>